<gene>
    <name evidence="1" type="ordered locus">Cphamn1_1390</name>
</gene>
<accession>B3EJB8</accession>
<proteinExistence type="predicted"/>
<name>B3EJB8_CHLPB</name>
<sequence length="57" mass="6235">MSENKGCCCQNPEMLKGKPEDCTPDVIKKCHGEEVKHSCESDAGNEHAAEKKEESKG</sequence>
<dbReference type="eggNOG" id="ENOG5033FHB">
    <property type="taxonomic scope" value="Bacteria"/>
</dbReference>
<dbReference type="EMBL" id="CP001101">
    <property type="protein sequence ID" value="ACE04318.1"/>
    <property type="molecule type" value="Genomic_DNA"/>
</dbReference>
<evidence type="ECO:0000313" key="1">
    <source>
        <dbReference type="EMBL" id="ACE04318.1"/>
    </source>
</evidence>
<dbReference type="AlphaFoldDB" id="B3EJB8"/>
<dbReference type="HOGENOM" id="CLU_211395_0_0_10"/>
<dbReference type="STRING" id="331678.Cphamn1_1390"/>
<organism evidence="1">
    <name type="scientific">Chlorobium phaeobacteroides (strain BS1)</name>
    <dbReference type="NCBI Taxonomy" id="331678"/>
    <lineage>
        <taxon>Bacteria</taxon>
        <taxon>Pseudomonadati</taxon>
        <taxon>Chlorobiota</taxon>
        <taxon>Chlorobiia</taxon>
        <taxon>Chlorobiales</taxon>
        <taxon>Chlorobiaceae</taxon>
        <taxon>Chlorobium/Pelodictyon group</taxon>
        <taxon>Chlorobium</taxon>
    </lineage>
</organism>
<protein>
    <submittedName>
        <fullName evidence="1">Uncharacterized protein</fullName>
    </submittedName>
</protein>
<reference evidence="1" key="1">
    <citation type="submission" date="2008-06" db="EMBL/GenBank/DDBJ databases">
        <title>Complete sequence of Chlorobium phaeobacteroides BS1.</title>
        <authorList>
            <consortium name="US DOE Joint Genome Institute"/>
            <person name="Lucas S."/>
            <person name="Copeland A."/>
            <person name="Lapidus A."/>
            <person name="Glavina del Rio T."/>
            <person name="Dalin E."/>
            <person name="Tice H."/>
            <person name="Bruce D."/>
            <person name="Goodwin L."/>
            <person name="Pitluck S."/>
            <person name="Schmutz J."/>
            <person name="Larimer F."/>
            <person name="Land M."/>
            <person name="Hauser L."/>
            <person name="Kyrpides N."/>
            <person name="Ovchinnikova G."/>
            <person name="Li T."/>
            <person name="Liu Z."/>
            <person name="Zhao F."/>
            <person name="Overmann J."/>
            <person name="Bryant D.A."/>
            <person name="Richardson P."/>
        </authorList>
    </citation>
    <scope>NUCLEOTIDE SEQUENCE [LARGE SCALE GENOMIC DNA]</scope>
    <source>
        <strain evidence="1">BS1</strain>
    </source>
</reference>
<dbReference type="KEGG" id="cpb:Cphamn1_1390"/>